<comment type="caution">
    <text evidence="1">The sequence shown here is derived from an EMBL/GenBank/DDBJ whole genome shotgun (WGS) entry which is preliminary data.</text>
</comment>
<name>A0ABW3BQY7_9FLAO</name>
<dbReference type="RefSeq" id="WP_379941045.1">
    <property type="nucleotide sequence ID" value="NZ_JBHTIB010000008.1"/>
</dbReference>
<dbReference type="Pfam" id="PF14255">
    <property type="entry name" value="Zn_ribbon_21"/>
    <property type="match status" value="1"/>
</dbReference>
<accession>A0ABW3BQY7</accession>
<reference evidence="2" key="1">
    <citation type="journal article" date="2019" name="Int. J. Syst. Evol. Microbiol.">
        <title>The Global Catalogue of Microorganisms (GCM) 10K type strain sequencing project: providing services to taxonomists for standard genome sequencing and annotation.</title>
        <authorList>
            <consortium name="The Broad Institute Genomics Platform"/>
            <consortium name="The Broad Institute Genome Sequencing Center for Infectious Disease"/>
            <person name="Wu L."/>
            <person name="Ma J."/>
        </authorList>
    </citation>
    <scope>NUCLEOTIDE SEQUENCE [LARGE SCALE GENOMIC DNA]</scope>
    <source>
        <strain evidence="2">CCUG 60529</strain>
    </source>
</reference>
<organism evidence="1 2">
    <name type="scientific">Mariniflexile aquimaris</name>
    <dbReference type="NCBI Taxonomy" id="881009"/>
    <lineage>
        <taxon>Bacteria</taxon>
        <taxon>Pseudomonadati</taxon>
        <taxon>Bacteroidota</taxon>
        <taxon>Flavobacteriia</taxon>
        <taxon>Flavobacteriales</taxon>
        <taxon>Flavobacteriaceae</taxon>
        <taxon>Mariniflexile</taxon>
    </lineage>
</organism>
<dbReference type="InterPro" id="IPR017143">
    <property type="entry name" value="UCP037225"/>
</dbReference>
<dbReference type="PIRSF" id="PIRSF037225">
    <property type="entry name" value="UCP037225"/>
    <property type="match status" value="1"/>
</dbReference>
<dbReference type="InterPro" id="IPR025990">
    <property type="entry name" value="zinc_ribbon_bacterial"/>
</dbReference>
<dbReference type="Proteomes" id="UP001597011">
    <property type="component" value="Unassembled WGS sequence"/>
</dbReference>
<sequence length="60" mass="7074">MMEHYFTCPYCWQTISMLLDKSVSKQVYIEDCEVCCQPIEVLVRFSNSELVDFQADSIEQ</sequence>
<evidence type="ECO:0000313" key="2">
    <source>
        <dbReference type="Proteomes" id="UP001597011"/>
    </source>
</evidence>
<dbReference type="EMBL" id="JBHTIB010000008">
    <property type="protein sequence ID" value="MFD0835271.1"/>
    <property type="molecule type" value="Genomic_DNA"/>
</dbReference>
<proteinExistence type="predicted"/>
<keyword evidence="2" id="KW-1185">Reference proteome</keyword>
<evidence type="ECO:0000313" key="1">
    <source>
        <dbReference type="EMBL" id="MFD0835271.1"/>
    </source>
</evidence>
<protein>
    <submittedName>
        <fullName evidence="1">CPXCG motif-containing cysteine-rich protein</fullName>
    </submittedName>
</protein>
<gene>
    <name evidence="1" type="ORF">ACFQ0I_05810</name>
</gene>